<dbReference type="PANTHER" id="PTHR37015">
    <property type="entry name" value="REVERSE TRANSCRIPTASE DOMAIN-CONTAINING PROTEIN"/>
    <property type="match status" value="1"/>
</dbReference>
<dbReference type="Proteomes" id="UP000799444">
    <property type="component" value="Unassembled WGS sequence"/>
</dbReference>
<evidence type="ECO:0000313" key="1">
    <source>
        <dbReference type="EMBL" id="KAF2730340.1"/>
    </source>
</evidence>
<protein>
    <recommendedName>
        <fullName evidence="3">Reverse transcriptase domain-containing protein</fullName>
    </recommendedName>
</protein>
<evidence type="ECO:0008006" key="3">
    <source>
        <dbReference type="Google" id="ProtNLM"/>
    </source>
</evidence>
<dbReference type="PANTHER" id="PTHR37015:SF1">
    <property type="entry name" value="REVERSE TRANSCRIPTASE DOMAIN-CONTAINING PROTEIN"/>
    <property type="match status" value="1"/>
</dbReference>
<dbReference type="OrthoDB" id="74545at2759"/>
<dbReference type="AlphaFoldDB" id="A0A9P4QPX8"/>
<comment type="caution">
    <text evidence="1">The sequence shown here is derived from an EMBL/GenBank/DDBJ whole genome shotgun (WGS) entry which is preliminary data.</text>
</comment>
<gene>
    <name evidence="1" type="ORF">EJ04DRAFT_473962</name>
</gene>
<accession>A0A9P4QPX8</accession>
<reference evidence="1" key="1">
    <citation type="journal article" date="2020" name="Stud. Mycol.">
        <title>101 Dothideomycetes genomes: a test case for predicting lifestyles and emergence of pathogens.</title>
        <authorList>
            <person name="Haridas S."/>
            <person name="Albert R."/>
            <person name="Binder M."/>
            <person name="Bloem J."/>
            <person name="Labutti K."/>
            <person name="Salamov A."/>
            <person name="Andreopoulos B."/>
            <person name="Baker S."/>
            <person name="Barry K."/>
            <person name="Bills G."/>
            <person name="Bluhm B."/>
            <person name="Cannon C."/>
            <person name="Castanera R."/>
            <person name="Culley D."/>
            <person name="Daum C."/>
            <person name="Ezra D."/>
            <person name="Gonzalez J."/>
            <person name="Henrissat B."/>
            <person name="Kuo A."/>
            <person name="Liang C."/>
            <person name="Lipzen A."/>
            <person name="Lutzoni F."/>
            <person name="Magnuson J."/>
            <person name="Mondo S."/>
            <person name="Nolan M."/>
            <person name="Ohm R."/>
            <person name="Pangilinan J."/>
            <person name="Park H.-J."/>
            <person name="Ramirez L."/>
            <person name="Alfaro M."/>
            <person name="Sun H."/>
            <person name="Tritt A."/>
            <person name="Yoshinaga Y."/>
            <person name="Zwiers L.-H."/>
            <person name="Turgeon B."/>
            <person name="Goodwin S."/>
            <person name="Spatafora J."/>
            <person name="Crous P."/>
            <person name="Grigoriev I."/>
        </authorList>
    </citation>
    <scope>NUCLEOTIDE SEQUENCE</scope>
    <source>
        <strain evidence="1">CBS 125425</strain>
    </source>
</reference>
<proteinExistence type="predicted"/>
<name>A0A9P4QPX8_9PLEO</name>
<evidence type="ECO:0000313" key="2">
    <source>
        <dbReference type="Proteomes" id="UP000799444"/>
    </source>
</evidence>
<keyword evidence="2" id="KW-1185">Reference proteome</keyword>
<organism evidence="1 2">
    <name type="scientific">Polyplosphaeria fusca</name>
    <dbReference type="NCBI Taxonomy" id="682080"/>
    <lineage>
        <taxon>Eukaryota</taxon>
        <taxon>Fungi</taxon>
        <taxon>Dikarya</taxon>
        <taxon>Ascomycota</taxon>
        <taxon>Pezizomycotina</taxon>
        <taxon>Dothideomycetes</taxon>
        <taxon>Pleosporomycetidae</taxon>
        <taxon>Pleosporales</taxon>
        <taxon>Tetraplosphaeriaceae</taxon>
        <taxon>Polyplosphaeria</taxon>
    </lineage>
</organism>
<dbReference type="EMBL" id="ML996220">
    <property type="protein sequence ID" value="KAF2730340.1"/>
    <property type="molecule type" value="Genomic_DNA"/>
</dbReference>
<sequence>MAVQSSFLSQTLQSITTTKMREQNKRRQTFEAHKAEILEAIEGSQDERSRLDHLVRTFKKVSASNKGIWYIDDDRRSTVGNVTRFLEQSRSDPSVSLSILRGFEDSFLQKLDQESQRFRFADLYYRLLSEWTNPGSDPIAASETNEDLGGSYEHVQKYNLQKLKDKFSSVAFNPLETDEIEIDSYMSSLFEDDHAASKLEDVRNSMAAFGYELKERSAPFDKHVIVHCIRALLTNDLLNDDAKSTLAEFENNDLVLEEIADVLNLRFADLDNWTWEADEGMYYEPRRQGNGKYRIMMDQDILQAIFLHYIAVSWCVQLRSSFSDFPYDAKFWKGTVKKTSDQSKRCHFFLPTPTSSLSGVAEEQMKTFRETFNLSPLPTSIQDTSDLYREDKPNKGDNKTGKDIRQMLLHQIATDVLIRRSFHGNVVVVQSDLQWYASGLPHSTIFAILRFWGISEEWIAFFKKFAEAPLRMEETPGQNVRIRQRGIPITDAFEKLFGEIVLLSMDVAVNRLSKMTLVRFHDDLWLSGEPAQCAKAWQTILEFVKVFGLDINWTKTGSVYLAENGKDGDIASTLPPGPVCMGMLQLTPEGIWSIDQAQVSAHTRQLRKQLGKCKGVVMWIQTWNACIGKFFQNVFGSPANCFGQGHVDAILQTFAQIQGELFDDHSGSVTDYLREQIKNRFGVEDVPDSFFFLPEEFGGLGLKNPFIPFFLLKEDLMKDPHDRIEEFRAEERKAYKEHAEAFAALTHAQRKHRFKYAFDEDKTHASIIDEPFFSFEEYTMHREAYSRLLKSAYLDLMAKPTVQDVQLTHEMKPWFDELAHSHNTGWSGLASEDKWIMDLYAEELRKRFGALSIVDRNLLPSGIMKLMQRKRVTWQLIFWD</sequence>